<name>A0AAV9SVF9_9PEZI</name>
<dbReference type="AlphaFoldDB" id="A0AAV9SVF9"/>
<protein>
    <recommendedName>
        <fullName evidence="4">AA1-like domain-containing protein</fullName>
    </recommendedName>
</protein>
<evidence type="ECO:0000313" key="3">
    <source>
        <dbReference type="Proteomes" id="UP001327957"/>
    </source>
</evidence>
<dbReference type="Proteomes" id="UP001327957">
    <property type="component" value="Unassembled WGS sequence"/>
</dbReference>
<keyword evidence="1" id="KW-0732">Signal</keyword>
<feature type="signal peptide" evidence="1">
    <location>
        <begin position="1"/>
        <end position="18"/>
    </location>
</feature>
<reference evidence="2 3" key="1">
    <citation type="submission" date="2023-04" db="EMBL/GenBank/DDBJ databases">
        <title>Colletotrichum tabacum stain YC1 causing leaf anthracnose on Nicotiana tabacum(L.) cv.</title>
        <authorList>
            <person name="Ji Z."/>
            <person name="Wang M."/>
            <person name="Zhang J."/>
            <person name="Wang N."/>
            <person name="Zhou Z."/>
        </authorList>
    </citation>
    <scope>NUCLEOTIDE SEQUENCE [LARGE SCALE GENOMIC DNA]</scope>
    <source>
        <strain evidence="2 3">YC1</strain>
    </source>
</reference>
<feature type="chain" id="PRO_5043922852" description="AA1-like domain-containing protein" evidence="1">
    <location>
        <begin position="19"/>
        <end position="140"/>
    </location>
</feature>
<evidence type="ECO:0008006" key="4">
    <source>
        <dbReference type="Google" id="ProtNLM"/>
    </source>
</evidence>
<comment type="caution">
    <text evidence="2">The sequence shown here is derived from an EMBL/GenBank/DDBJ whole genome shotgun (WGS) entry which is preliminary data.</text>
</comment>
<evidence type="ECO:0000313" key="2">
    <source>
        <dbReference type="EMBL" id="KAK6207853.1"/>
    </source>
</evidence>
<dbReference type="EMBL" id="JASAOK010000053">
    <property type="protein sequence ID" value="KAK6207853.1"/>
    <property type="molecule type" value="Genomic_DNA"/>
</dbReference>
<gene>
    <name evidence="2" type="ORF">QIS74_12934</name>
</gene>
<evidence type="ECO:0000256" key="1">
    <source>
        <dbReference type="SAM" id="SignalP"/>
    </source>
</evidence>
<keyword evidence="3" id="KW-1185">Reference proteome</keyword>
<proteinExistence type="predicted"/>
<organism evidence="2 3">
    <name type="scientific">Colletotrichum tabaci</name>
    <dbReference type="NCBI Taxonomy" id="1209068"/>
    <lineage>
        <taxon>Eukaryota</taxon>
        <taxon>Fungi</taxon>
        <taxon>Dikarya</taxon>
        <taxon>Ascomycota</taxon>
        <taxon>Pezizomycotina</taxon>
        <taxon>Sordariomycetes</taxon>
        <taxon>Hypocreomycetidae</taxon>
        <taxon>Glomerellales</taxon>
        <taxon>Glomerellaceae</taxon>
        <taxon>Colletotrichum</taxon>
        <taxon>Colletotrichum destructivum species complex</taxon>
    </lineage>
</organism>
<sequence length="140" mass="15322">MRFNSLVSAAFVAASAVASEIEITNVRAKTLANYTLTFEFDIVNNADNQSAHCNAEWDDNHPDFHAVCSSPLYNATIYFPGGYSGIQYWATFIGVMDRDHRYMATVKTGSPGYTCGHSGTEGVLGICLTEPNLRLETVEV</sequence>
<accession>A0AAV9SVF9</accession>